<evidence type="ECO:0000313" key="14">
    <source>
        <dbReference type="EMBL" id="KAK6482389.1"/>
    </source>
</evidence>
<dbReference type="InterPro" id="IPR036390">
    <property type="entry name" value="WH_DNA-bd_sf"/>
</dbReference>
<feature type="region of interest" description="Disordered" evidence="12">
    <location>
        <begin position="791"/>
        <end position="829"/>
    </location>
</feature>
<name>A0ABR0ZCF8_HUSHU</name>
<evidence type="ECO:0000313" key="15">
    <source>
        <dbReference type="Proteomes" id="UP001369086"/>
    </source>
</evidence>
<dbReference type="InterPro" id="IPR003316">
    <property type="entry name" value="E2F_WHTH_DNA-bd_dom"/>
</dbReference>
<feature type="domain" description="E2F/DP family winged-helix DNA-binding" evidence="13">
    <location>
        <begin position="286"/>
        <end position="371"/>
    </location>
</feature>
<evidence type="ECO:0000256" key="7">
    <source>
        <dbReference type="ARBA" id="ARBA00023163"/>
    </source>
</evidence>
<dbReference type="InterPro" id="IPR036388">
    <property type="entry name" value="WH-like_DNA-bd_sf"/>
</dbReference>
<dbReference type="Gene3D" id="1.10.10.10">
    <property type="entry name" value="Winged helix-like DNA-binding domain superfamily/Winged helix DNA-binding domain"/>
    <property type="match status" value="2"/>
</dbReference>
<dbReference type="SMART" id="SM01372">
    <property type="entry name" value="E2F_TDP"/>
    <property type="match status" value="2"/>
</dbReference>
<dbReference type="Pfam" id="PF02319">
    <property type="entry name" value="WHD_E2F_TDP"/>
    <property type="match status" value="2"/>
</dbReference>
<keyword evidence="7 11" id="KW-0804">Transcription</keyword>
<feature type="compositionally biased region" description="Basic and acidic residues" evidence="12">
    <location>
        <begin position="683"/>
        <end position="694"/>
    </location>
</feature>
<evidence type="ECO:0000256" key="9">
    <source>
        <dbReference type="ARBA" id="ARBA00023306"/>
    </source>
</evidence>
<keyword evidence="5 11" id="KW-0238">DNA-binding</keyword>
<dbReference type="PANTHER" id="PTHR12081">
    <property type="entry name" value="TRANSCRIPTION FACTOR E2F"/>
    <property type="match status" value="1"/>
</dbReference>
<evidence type="ECO:0000256" key="8">
    <source>
        <dbReference type="ARBA" id="ARBA00023242"/>
    </source>
</evidence>
<comment type="similarity">
    <text evidence="2 11">Belongs to the E2F/DP family.</text>
</comment>
<evidence type="ECO:0000256" key="11">
    <source>
        <dbReference type="RuleBase" id="RU003796"/>
    </source>
</evidence>
<feature type="region of interest" description="Disordered" evidence="12">
    <location>
        <begin position="254"/>
        <end position="288"/>
    </location>
</feature>
<keyword evidence="6" id="KW-0010">Activator</keyword>
<feature type="region of interest" description="Disordered" evidence="12">
    <location>
        <begin position="524"/>
        <end position="554"/>
    </location>
</feature>
<feature type="compositionally biased region" description="Polar residues" evidence="12">
    <location>
        <begin position="583"/>
        <end position="596"/>
    </location>
</feature>
<dbReference type="EMBL" id="JAHFZB010000013">
    <property type="protein sequence ID" value="KAK6482389.1"/>
    <property type="molecule type" value="Genomic_DNA"/>
</dbReference>
<evidence type="ECO:0000256" key="5">
    <source>
        <dbReference type="ARBA" id="ARBA00023125"/>
    </source>
</evidence>
<feature type="region of interest" description="Disordered" evidence="12">
    <location>
        <begin position="858"/>
        <end position="900"/>
    </location>
</feature>
<keyword evidence="15" id="KW-1185">Reference proteome</keyword>
<evidence type="ECO:0000256" key="6">
    <source>
        <dbReference type="ARBA" id="ARBA00023159"/>
    </source>
</evidence>
<dbReference type="PANTHER" id="PTHR12081:SF25">
    <property type="entry name" value="TRANSCRIPTION FACTOR E2F7"/>
    <property type="match status" value="1"/>
</dbReference>
<feature type="domain" description="E2F/DP family winged-helix DNA-binding" evidence="13">
    <location>
        <begin position="149"/>
        <end position="218"/>
    </location>
</feature>
<protein>
    <recommendedName>
        <fullName evidence="10">Transcription factor E2F7</fullName>
    </recommendedName>
</protein>
<dbReference type="SUPFAM" id="SSF46785">
    <property type="entry name" value="Winged helix' DNA-binding domain"/>
    <property type="match status" value="2"/>
</dbReference>
<keyword evidence="9" id="KW-0131">Cell cycle</keyword>
<keyword evidence="4 11" id="KW-0805">Transcription regulation</keyword>
<dbReference type="InterPro" id="IPR015633">
    <property type="entry name" value="E2F"/>
</dbReference>
<evidence type="ECO:0000256" key="3">
    <source>
        <dbReference type="ARBA" id="ARBA00022491"/>
    </source>
</evidence>
<evidence type="ECO:0000256" key="12">
    <source>
        <dbReference type="SAM" id="MobiDB-lite"/>
    </source>
</evidence>
<reference evidence="14 15" key="1">
    <citation type="submission" date="2021-05" db="EMBL/GenBank/DDBJ databases">
        <authorList>
            <person name="Zahm M."/>
            <person name="Klopp C."/>
            <person name="Cabau C."/>
            <person name="Kuhl H."/>
            <person name="Suciu R."/>
            <person name="Ciorpac M."/>
            <person name="Holostenco D."/>
            <person name="Gessner J."/>
            <person name="Wuertz S."/>
            <person name="Hohne C."/>
            <person name="Stock M."/>
            <person name="Gislard M."/>
            <person name="Lluch J."/>
            <person name="Milhes M."/>
            <person name="Lampietro C."/>
            <person name="Lopez Roques C."/>
            <person name="Donnadieu C."/>
            <person name="Du K."/>
            <person name="Schartl M."/>
            <person name="Guiguen Y."/>
        </authorList>
    </citation>
    <scope>NUCLEOTIDE SEQUENCE [LARGE SCALE GENOMIC DNA]</scope>
    <source>
        <strain evidence="14">Hh-F2</strain>
        <tissue evidence="14">Blood</tissue>
    </source>
</reference>
<evidence type="ECO:0000256" key="1">
    <source>
        <dbReference type="ARBA" id="ARBA00004123"/>
    </source>
</evidence>
<proteinExistence type="inferred from homology"/>
<feature type="compositionally biased region" description="Polar residues" evidence="12">
    <location>
        <begin position="669"/>
        <end position="679"/>
    </location>
</feature>
<feature type="compositionally biased region" description="Low complexity" evidence="12">
    <location>
        <begin position="797"/>
        <end position="810"/>
    </location>
</feature>
<feature type="region of interest" description="Disordered" evidence="12">
    <location>
        <begin position="1"/>
        <end position="31"/>
    </location>
</feature>
<evidence type="ECO:0000256" key="2">
    <source>
        <dbReference type="ARBA" id="ARBA00010940"/>
    </source>
</evidence>
<comment type="caution">
    <text evidence="14">The sequence shown here is derived from an EMBL/GenBank/DDBJ whole genome shotgun (WGS) entry which is preliminary data.</text>
</comment>
<evidence type="ECO:0000259" key="13">
    <source>
        <dbReference type="SMART" id="SM01372"/>
    </source>
</evidence>
<keyword evidence="3" id="KW-0678">Repressor</keyword>
<feature type="region of interest" description="Disordered" evidence="12">
    <location>
        <begin position="425"/>
        <end position="449"/>
    </location>
</feature>
<sequence>MEGTRCLALKDLTSPRKTRTDLVEEADSNNDQKENIFVDRTKVIPKTPLKNDLTPTAPPKQKGCSTLETIHNTPIKHVDRPQADPWTPTANLKMLISAASPDIRDRDMKKGLFRPIENEEREETSRDTTQFDAMEDCTTDEFEKQRPNRKLKSLGLLCQKFLALYPDYPLSMEKTRISLDEVATNLGVERRRIYDIVNVLESLLLVSRVAKNQYCWHGRHKLCQTLEGLQSMGQQQRYEEQMAQLREKDCKPAELRRKEGLPEPQEGQIDHMDTESDMTSGSASKRKDKSLRIMSQKFVMLFLVSKTKIVSLDIAAKILIDESQDAADHSKFKTKVRRLYDIANVLTSLELIKKIHVTEERGRKPAFKWIGPVDFKHSSEASQAAATVEHVSVVLKEPLVPRPQLVVSGKQRLTRHASFSVLPAPAAEQGRISSAPSSPQRHRKGWTVEPEYSRKMAGLAAVCKLQFEESTRSKLSDRKTAVIPTSNSVSPGLVLTVPVDSHSQASPLPQSACTFPQPQHVLPTFYPNAVKGGSPTPSESQTEDSHSSSSQKQPPLVYLQSLPHPSVLMVCGSSLTDRGGAAQRSSEAHSSPTAVTRETPVLGKRSVAKSGLSKEEEQAAKRDRTAFRDTVSSHENCIREKNEQETSFQNGSVATPALILTPPPKGSLNKDQASQTRGSPETPFREGEPGRHSPEQPAPLSHYLYVPSSAGLSGLDFFLAAGHSPGSLSLSPSRLASLALQYVVLPPSALSSFPLVAPGLSGTNGSINFRMPGGLNPTHFLIAPGAVPCPRTPECSPSPSGLAPSPGHLSPEQERLPKAVKPESPVGVGHPLTVLTLQQQPQTPLTPKEVRAPHSKTFFQTPCTLGSAASSSLRKQGTRAQNRTGSSAQRRLEISNNVSN</sequence>
<evidence type="ECO:0000256" key="4">
    <source>
        <dbReference type="ARBA" id="ARBA00023015"/>
    </source>
</evidence>
<dbReference type="Proteomes" id="UP001369086">
    <property type="component" value="Unassembled WGS sequence"/>
</dbReference>
<feature type="region of interest" description="Disordered" evidence="12">
    <location>
        <begin position="571"/>
        <end position="699"/>
    </location>
</feature>
<evidence type="ECO:0000256" key="10">
    <source>
        <dbReference type="ARBA" id="ARBA00039675"/>
    </source>
</evidence>
<accession>A0ABR0ZCF8</accession>
<comment type="subcellular location">
    <subcellularLocation>
        <location evidence="1 11">Nucleus</location>
    </subcellularLocation>
</comment>
<feature type="compositionally biased region" description="Basic and acidic residues" evidence="12">
    <location>
        <begin position="811"/>
        <end position="821"/>
    </location>
</feature>
<organism evidence="14 15">
    <name type="scientific">Huso huso</name>
    <name type="common">Beluga</name>
    <name type="synonym">Acipenser huso</name>
    <dbReference type="NCBI Taxonomy" id="61971"/>
    <lineage>
        <taxon>Eukaryota</taxon>
        <taxon>Metazoa</taxon>
        <taxon>Chordata</taxon>
        <taxon>Craniata</taxon>
        <taxon>Vertebrata</taxon>
        <taxon>Euteleostomi</taxon>
        <taxon>Actinopterygii</taxon>
        <taxon>Chondrostei</taxon>
        <taxon>Acipenseriformes</taxon>
        <taxon>Acipenseridae</taxon>
        <taxon>Huso</taxon>
    </lineage>
</organism>
<gene>
    <name evidence="14" type="ORF">HHUSO_G15386</name>
</gene>
<keyword evidence="8 11" id="KW-0539">Nucleus</keyword>
<feature type="compositionally biased region" description="Basic and acidic residues" evidence="12">
    <location>
        <begin position="612"/>
        <end position="627"/>
    </location>
</feature>